<dbReference type="PROSITE" id="PS50172">
    <property type="entry name" value="BRCT"/>
    <property type="match status" value="1"/>
</dbReference>
<dbReference type="SUPFAM" id="SSF56091">
    <property type="entry name" value="DNA ligase/mRNA capping enzyme, catalytic domain"/>
    <property type="match status" value="1"/>
</dbReference>
<organism evidence="20">
    <name type="scientific">Zeugodacus cucurbitae</name>
    <name type="common">Melon fruit fly</name>
    <name type="synonym">Bactrocera cucurbitae</name>
    <dbReference type="NCBI Taxonomy" id="28588"/>
    <lineage>
        <taxon>Eukaryota</taxon>
        <taxon>Metazoa</taxon>
        <taxon>Ecdysozoa</taxon>
        <taxon>Arthropoda</taxon>
        <taxon>Hexapoda</taxon>
        <taxon>Insecta</taxon>
        <taxon>Pterygota</taxon>
        <taxon>Neoptera</taxon>
        <taxon>Endopterygota</taxon>
        <taxon>Diptera</taxon>
        <taxon>Brachycera</taxon>
        <taxon>Muscomorpha</taxon>
        <taxon>Tephritoidea</taxon>
        <taxon>Tephritidae</taxon>
        <taxon>Zeugodacus</taxon>
        <taxon>Zeugodacus</taxon>
    </lineage>
</organism>
<keyword evidence="4 15" id="KW-0436">Ligase</keyword>
<dbReference type="NCBIfam" id="TIGR00574">
    <property type="entry name" value="dnl1"/>
    <property type="match status" value="1"/>
</dbReference>
<dbReference type="Pfam" id="PF01068">
    <property type="entry name" value="DNA_ligase_A_M"/>
    <property type="match status" value="1"/>
</dbReference>
<keyword evidence="7" id="KW-0479">Metal-binding</keyword>
<dbReference type="CDD" id="cd07967">
    <property type="entry name" value="OBF_DNA_ligase_III"/>
    <property type="match status" value="1"/>
</dbReference>
<keyword evidence="5" id="KW-0132">Cell division</keyword>
<dbReference type="FunFam" id="1.10.3260.10:FF:000002">
    <property type="entry name" value="DNA ligase"/>
    <property type="match status" value="1"/>
</dbReference>
<dbReference type="Gene3D" id="3.30.1490.70">
    <property type="match status" value="1"/>
</dbReference>
<evidence type="ECO:0000256" key="7">
    <source>
        <dbReference type="ARBA" id="ARBA00022723"/>
    </source>
</evidence>
<evidence type="ECO:0000256" key="4">
    <source>
        <dbReference type="ARBA" id="ARBA00022598"/>
    </source>
</evidence>
<evidence type="ECO:0000259" key="18">
    <source>
        <dbReference type="PROSITE" id="PS50160"/>
    </source>
</evidence>
<evidence type="ECO:0000256" key="9">
    <source>
        <dbReference type="ARBA" id="ARBA00022763"/>
    </source>
</evidence>
<evidence type="ECO:0000256" key="2">
    <source>
        <dbReference type="ARBA" id="ARBA00004123"/>
    </source>
</evidence>
<evidence type="ECO:0000256" key="10">
    <source>
        <dbReference type="ARBA" id="ARBA00022840"/>
    </source>
</evidence>
<proteinExistence type="inferred from homology"/>
<dbReference type="GO" id="GO:0005524">
    <property type="term" value="F:ATP binding"/>
    <property type="evidence" value="ECO:0007669"/>
    <property type="project" value="UniProtKB-KW"/>
</dbReference>
<dbReference type="EC" id="6.5.1.1" evidence="15"/>
<evidence type="ECO:0000256" key="6">
    <source>
        <dbReference type="ARBA" id="ARBA00022705"/>
    </source>
</evidence>
<dbReference type="Gene3D" id="3.30.470.30">
    <property type="entry name" value="DNA ligase/mRNA capping enzyme"/>
    <property type="match status" value="1"/>
</dbReference>
<evidence type="ECO:0000256" key="3">
    <source>
        <dbReference type="ARBA" id="ARBA00007572"/>
    </source>
</evidence>
<dbReference type="PROSITE" id="PS50160">
    <property type="entry name" value="DNA_LIGASE_A3"/>
    <property type="match status" value="1"/>
</dbReference>
<dbReference type="Pfam" id="PF04675">
    <property type="entry name" value="DNA_ligase_A_N"/>
    <property type="match status" value="1"/>
</dbReference>
<dbReference type="SUPFAM" id="SSF117018">
    <property type="entry name" value="ATP-dependent DNA ligase DNA-binding domain"/>
    <property type="match status" value="1"/>
</dbReference>
<dbReference type="GO" id="GO:0051301">
    <property type="term" value="P:cell division"/>
    <property type="evidence" value="ECO:0007669"/>
    <property type="project" value="UniProtKB-KW"/>
</dbReference>
<dbReference type="InterPro" id="IPR012310">
    <property type="entry name" value="DNA_ligase_ATP-dep_cent"/>
</dbReference>
<dbReference type="InterPro" id="IPR001357">
    <property type="entry name" value="BRCT_dom"/>
</dbReference>
<evidence type="ECO:0000256" key="15">
    <source>
        <dbReference type="RuleBase" id="RU000617"/>
    </source>
</evidence>
<comment type="cofactor">
    <cofactor evidence="1">
        <name>Mg(2+)</name>
        <dbReference type="ChEBI" id="CHEBI:18420"/>
    </cofactor>
</comment>
<feature type="domain" description="BRCT" evidence="19">
    <location>
        <begin position="749"/>
        <end position="839"/>
    </location>
</feature>
<dbReference type="Gene3D" id="3.40.50.10190">
    <property type="entry name" value="BRCT domain"/>
    <property type="match status" value="1"/>
</dbReference>
<reference evidence="20" key="1">
    <citation type="submission" date="2014-11" db="EMBL/GenBank/DDBJ databases">
        <authorList>
            <person name="Geib S."/>
        </authorList>
    </citation>
    <scope>NUCLEOTIDE SEQUENCE</scope>
</reference>
<evidence type="ECO:0000259" key="19">
    <source>
        <dbReference type="PROSITE" id="PS50172"/>
    </source>
</evidence>
<feature type="region of interest" description="Disordered" evidence="17">
    <location>
        <begin position="646"/>
        <end position="665"/>
    </location>
</feature>
<keyword evidence="8 15" id="KW-0547">Nucleotide-binding</keyword>
<dbReference type="GO" id="GO:0046872">
    <property type="term" value="F:metal ion binding"/>
    <property type="evidence" value="ECO:0007669"/>
    <property type="project" value="UniProtKB-KW"/>
</dbReference>
<evidence type="ECO:0000256" key="11">
    <source>
        <dbReference type="ARBA" id="ARBA00023172"/>
    </source>
</evidence>
<keyword evidence="9 15" id="KW-0227">DNA damage</keyword>
<feature type="domain" description="ATP-dependent DNA ligase family profile" evidence="18">
    <location>
        <begin position="362"/>
        <end position="496"/>
    </location>
</feature>
<dbReference type="InterPro" id="IPR012308">
    <property type="entry name" value="DNA_ligase_ATP-dep_N"/>
</dbReference>
<dbReference type="SUPFAM" id="SSF52113">
    <property type="entry name" value="BRCT domain"/>
    <property type="match status" value="1"/>
</dbReference>
<evidence type="ECO:0000256" key="16">
    <source>
        <dbReference type="RuleBase" id="RU004196"/>
    </source>
</evidence>
<dbReference type="GO" id="GO:0006310">
    <property type="term" value="P:DNA recombination"/>
    <property type="evidence" value="ECO:0007669"/>
    <property type="project" value="UniProtKB-KW"/>
</dbReference>
<sequence>MLKFIQISLFTKYFAAPTRGCRPYTKEMSKNQDNRLETFRRICDEIGEERSYNNKAQLLKEFLQKGTDSKAFKGDTLLWIQMLIPGASHRVYNLQNKQMLKLFSRIFVCELQEMQRELEQDGDVSETLRKYFESSKKLKPQTESTLYLQDVDEFLVNLEQRTKEDEQTELLRQLCKQATALDLRTIIRLIKQDLRINAGARHILDAFGPLAYPAYQSSRDLAAVVQQFAGKGKQKEVIVSPIKATKLTGKIGYVQVMTPISPMLANACKSVEEAFKKCPNGLYTEVKYDGERVQIHKRGNEFKFFSRNLKPVMDHKIKRFHELIPKAFPGGGDMILDSEIILVDTITGSLLPFGTLGAHKKKEFSHAEVCIFTFDCLLYKGEDLTNVPFHKRRKILEENINPIKSCVELSESQFLKTKNELSLMTAKVLKANLEGVVLKNPNGTYQPGKRGWLKVKKDYLFGGKMADTADLVVLGAWFGSGKKGGILSIFLMGCYDSRDMLWKTVTKVHSGLDDAENEKVHEELMQLMERADPNQVPTWLLCKKALVPDYLAKKPNKMPVWEITGAEFTKSEAHTAAGISIRFPRITRLRVDKTAEHANDLAYLQKLYEASKNDVNVDLLLSNCEDKNGVVNVKIEEIDSKINLTPKKKVKGGNDEDDIPGSSIKLKRKNDEVEKVGLCDSKKRKTQSPKVKTESTPTKVKIEGKLSKQTKLDFGTLVKKEAKFSDFVKNVDIKSESQTDDISSSKVKKESDLFKNLVAYFDSEVDAAQLKCTFVSNGGLVTKNPKDANIVFHATTILNGKNLSELRDHYKRTARHVSIDWLRDSLRECKCLEYPIYAVVLQ</sequence>
<dbReference type="AlphaFoldDB" id="A0A0A1WK44"/>
<keyword evidence="12 15" id="KW-0234">DNA repair</keyword>
<dbReference type="InterPro" id="IPR050191">
    <property type="entry name" value="ATP-dep_DNA_ligase"/>
</dbReference>
<keyword evidence="11 15" id="KW-0233">DNA recombination</keyword>
<evidence type="ECO:0000313" key="20">
    <source>
        <dbReference type="EMBL" id="JAC99418.1"/>
    </source>
</evidence>
<keyword evidence="13" id="KW-0131">Cell cycle</keyword>
<dbReference type="PROSITE" id="PS00697">
    <property type="entry name" value="DNA_LIGASE_A1"/>
    <property type="match status" value="1"/>
</dbReference>
<dbReference type="Gene3D" id="1.10.3260.10">
    <property type="entry name" value="DNA ligase, ATP-dependent, N-terminal domain"/>
    <property type="match status" value="1"/>
</dbReference>
<evidence type="ECO:0000256" key="5">
    <source>
        <dbReference type="ARBA" id="ARBA00022618"/>
    </source>
</evidence>
<dbReference type="InterPro" id="IPR000977">
    <property type="entry name" value="DNA_ligase_ATP-dep"/>
</dbReference>
<evidence type="ECO:0000256" key="17">
    <source>
        <dbReference type="SAM" id="MobiDB-lite"/>
    </source>
</evidence>
<comment type="subcellular location">
    <subcellularLocation>
        <location evidence="2">Nucleus</location>
    </subcellularLocation>
</comment>
<reference evidence="20" key="2">
    <citation type="journal article" date="2015" name="Gigascience">
        <title>Reconstructing a comprehensive transcriptome assembly of a white-pupal translocated strain of the pest fruit fly Bactrocera cucurbitae.</title>
        <authorList>
            <person name="Sim S.B."/>
            <person name="Calla B."/>
            <person name="Hall B."/>
            <person name="DeRego T."/>
            <person name="Geib S.M."/>
        </authorList>
    </citation>
    <scope>NUCLEOTIDE SEQUENCE</scope>
</reference>
<dbReference type="EMBL" id="GBXI01014873">
    <property type="protein sequence ID" value="JAC99418.1"/>
    <property type="molecule type" value="Transcribed_RNA"/>
</dbReference>
<dbReference type="GO" id="GO:0070421">
    <property type="term" value="C:DNA ligase III-XRCC1 complex"/>
    <property type="evidence" value="ECO:0007669"/>
    <property type="project" value="TreeGrafter"/>
</dbReference>
<dbReference type="Gene3D" id="2.40.50.140">
    <property type="entry name" value="Nucleic acid-binding proteins"/>
    <property type="match status" value="1"/>
</dbReference>
<evidence type="ECO:0000256" key="14">
    <source>
        <dbReference type="ARBA" id="ARBA00034003"/>
    </source>
</evidence>
<dbReference type="GO" id="GO:0071897">
    <property type="term" value="P:DNA biosynthetic process"/>
    <property type="evidence" value="ECO:0007669"/>
    <property type="project" value="InterPro"/>
</dbReference>
<dbReference type="PANTHER" id="PTHR45674">
    <property type="entry name" value="DNA LIGASE 1/3 FAMILY MEMBER"/>
    <property type="match status" value="1"/>
</dbReference>
<dbReference type="InterPro" id="IPR016059">
    <property type="entry name" value="DNA_ligase_ATP-dep_CS"/>
</dbReference>
<keyword evidence="10 15" id="KW-0067">ATP-binding</keyword>
<dbReference type="SUPFAM" id="SSF50249">
    <property type="entry name" value="Nucleic acid-binding proteins"/>
    <property type="match status" value="1"/>
</dbReference>
<evidence type="ECO:0000256" key="13">
    <source>
        <dbReference type="ARBA" id="ARBA00023306"/>
    </source>
</evidence>
<evidence type="ECO:0000256" key="8">
    <source>
        <dbReference type="ARBA" id="ARBA00022741"/>
    </source>
</evidence>
<dbReference type="InterPro" id="IPR012340">
    <property type="entry name" value="NA-bd_OB-fold"/>
</dbReference>
<protein>
    <recommendedName>
        <fullName evidence="15">DNA ligase</fullName>
        <ecNumber evidence="15">6.5.1.1</ecNumber>
    </recommendedName>
</protein>
<dbReference type="FunFam" id="3.30.470.30:FF:000003">
    <property type="entry name" value="DNA ligase"/>
    <property type="match status" value="1"/>
</dbReference>
<accession>A0A0A1WK44</accession>
<dbReference type="InterPro" id="IPR012309">
    <property type="entry name" value="DNA_ligase_ATP-dep_C"/>
</dbReference>
<keyword evidence="6" id="KW-0235">DNA replication</keyword>
<dbReference type="GO" id="GO:0003677">
    <property type="term" value="F:DNA binding"/>
    <property type="evidence" value="ECO:0007669"/>
    <property type="project" value="InterPro"/>
</dbReference>
<dbReference type="PROSITE" id="PS00333">
    <property type="entry name" value="DNA_LIGASE_A2"/>
    <property type="match status" value="1"/>
</dbReference>
<evidence type="ECO:0000256" key="12">
    <source>
        <dbReference type="ARBA" id="ARBA00023204"/>
    </source>
</evidence>
<dbReference type="InterPro" id="IPR036420">
    <property type="entry name" value="BRCT_dom_sf"/>
</dbReference>
<name>A0A0A1WK44_ZEUCU</name>
<dbReference type="InterPro" id="IPR036599">
    <property type="entry name" value="DNA_ligase_N_sf"/>
</dbReference>
<dbReference type="GO" id="GO:0006273">
    <property type="term" value="P:lagging strand elongation"/>
    <property type="evidence" value="ECO:0007669"/>
    <property type="project" value="TreeGrafter"/>
</dbReference>
<dbReference type="CDD" id="cd07902">
    <property type="entry name" value="Adenylation_DNA_ligase_III"/>
    <property type="match status" value="1"/>
</dbReference>
<dbReference type="GO" id="GO:0003910">
    <property type="term" value="F:DNA ligase (ATP) activity"/>
    <property type="evidence" value="ECO:0007669"/>
    <property type="project" value="UniProtKB-EC"/>
</dbReference>
<dbReference type="PANTHER" id="PTHR45674:SF9">
    <property type="entry name" value="DNA LIGASE 3"/>
    <property type="match status" value="1"/>
</dbReference>
<comment type="catalytic activity">
    <reaction evidence="14 15">
        <text>ATP + (deoxyribonucleotide)n-3'-hydroxyl + 5'-phospho-(deoxyribonucleotide)m = (deoxyribonucleotide)n+m + AMP + diphosphate.</text>
        <dbReference type="EC" id="6.5.1.1"/>
    </reaction>
</comment>
<dbReference type="Pfam" id="PF04679">
    <property type="entry name" value="DNA_ligase_A_C"/>
    <property type="match status" value="1"/>
</dbReference>
<dbReference type="GO" id="GO:0006302">
    <property type="term" value="P:double-strand break repair"/>
    <property type="evidence" value="ECO:0007669"/>
    <property type="project" value="TreeGrafter"/>
</dbReference>
<evidence type="ECO:0000256" key="1">
    <source>
        <dbReference type="ARBA" id="ARBA00001946"/>
    </source>
</evidence>
<comment type="similarity">
    <text evidence="3 16">Belongs to the ATP-dependent DNA ligase family.</text>
</comment>
<gene>
    <name evidence="20" type="primary">Lig3</name>
    <name evidence="20" type="ORF">g.49939</name>
</gene>